<name>A0A915N9G9_MELJA</name>
<dbReference type="InterPro" id="IPR017943">
    <property type="entry name" value="Bactericidal_perm-incr_a/b_dom"/>
</dbReference>
<keyword evidence="9" id="KW-0206">Cytoskeleton</keyword>
<dbReference type="GO" id="GO:0008289">
    <property type="term" value="F:lipid binding"/>
    <property type="evidence" value="ECO:0007669"/>
    <property type="project" value="InterPro"/>
</dbReference>
<evidence type="ECO:0000256" key="5">
    <source>
        <dbReference type="ARBA" id="ARBA00022737"/>
    </source>
</evidence>
<evidence type="ECO:0000256" key="1">
    <source>
        <dbReference type="ARBA" id="ARBA00004245"/>
    </source>
</evidence>
<keyword evidence="5" id="KW-0677">Repeat</keyword>
<dbReference type="PRINTS" id="PR00381">
    <property type="entry name" value="KINESINLIGHT"/>
</dbReference>
<dbReference type="PANTHER" id="PTHR45783:SF3">
    <property type="entry name" value="KINESIN LIGHT CHAIN"/>
    <property type="match status" value="1"/>
</dbReference>
<evidence type="ECO:0000256" key="7">
    <source>
        <dbReference type="ARBA" id="ARBA00023054"/>
    </source>
</evidence>
<feature type="region of interest" description="Disordered" evidence="13">
    <location>
        <begin position="1151"/>
        <end position="1181"/>
    </location>
</feature>
<dbReference type="Gene3D" id="3.15.20.10">
    <property type="entry name" value="Bactericidal permeability-increasing protein, domain 2"/>
    <property type="match status" value="1"/>
</dbReference>
<evidence type="ECO:0000256" key="13">
    <source>
        <dbReference type="SAM" id="MobiDB-lite"/>
    </source>
</evidence>
<evidence type="ECO:0000256" key="12">
    <source>
        <dbReference type="SAM" id="Coils"/>
    </source>
</evidence>
<protein>
    <recommendedName>
        <fullName evidence="10">Kinesin light chain</fullName>
    </recommendedName>
</protein>
<feature type="coiled-coil region" evidence="12">
    <location>
        <begin position="437"/>
        <end position="464"/>
    </location>
</feature>
<dbReference type="SUPFAM" id="SSF55394">
    <property type="entry name" value="Bactericidal permeability-increasing protein, BPI"/>
    <property type="match status" value="2"/>
</dbReference>
<dbReference type="GO" id="GO:0005737">
    <property type="term" value="C:cytoplasm"/>
    <property type="evidence" value="ECO:0007669"/>
    <property type="project" value="TreeGrafter"/>
</dbReference>
<dbReference type="InterPro" id="IPR002151">
    <property type="entry name" value="Kinesin_light"/>
</dbReference>
<dbReference type="Gene3D" id="1.25.40.10">
    <property type="entry name" value="Tetratricopeptide repeat domain"/>
    <property type="match status" value="1"/>
</dbReference>
<comment type="similarity">
    <text evidence="2">Belongs to the kinesin light chain family.</text>
</comment>
<evidence type="ECO:0000256" key="2">
    <source>
        <dbReference type="ARBA" id="ARBA00009622"/>
    </source>
</evidence>
<dbReference type="PANTHER" id="PTHR45783">
    <property type="entry name" value="KINESIN LIGHT CHAIN"/>
    <property type="match status" value="1"/>
</dbReference>
<dbReference type="SMART" id="SM00241">
    <property type="entry name" value="ZP"/>
    <property type="match status" value="1"/>
</dbReference>
<dbReference type="Proteomes" id="UP000887561">
    <property type="component" value="Unplaced"/>
</dbReference>
<feature type="repeat" description="TPR" evidence="11">
    <location>
        <begin position="731"/>
        <end position="764"/>
    </location>
</feature>
<evidence type="ECO:0000256" key="4">
    <source>
        <dbReference type="ARBA" id="ARBA00022701"/>
    </source>
</evidence>
<dbReference type="SUPFAM" id="SSF48452">
    <property type="entry name" value="TPR-like"/>
    <property type="match status" value="2"/>
</dbReference>
<feature type="compositionally biased region" description="Polar residues" evidence="13">
    <location>
        <begin position="1157"/>
        <end position="1175"/>
    </location>
</feature>
<dbReference type="FunFam" id="1.25.40.10:FF:000003">
    <property type="entry name" value="kinesin light chain isoform X1"/>
    <property type="match status" value="1"/>
</dbReference>
<dbReference type="GO" id="GO:0007018">
    <property type="term" value="P:microtubule-based movement"/>
    <property type="evidence" value="ECO:0007669"/>
    <property type="project" value="TreeGrafter"/>
</dbReference>
<keyword evidence="4" id="KW-0493">Microtubule</keyword>
<dbReference type="PROSITE" id="PS50005">
    <property type="entry name" value="TPR"/>
    <property type="match status" value="2"/>
</dbReference>
<dbReference type="InterPro" id="IPR057475">
    <property type="entry name" value="CUT_C"/>
</dbReference>
<accession>A0A915N9G9</accession>
<dbReference type="Pfam" id="PF13374">
    <property type="entry name" value="TPR_10"/>
    <property type="match status" value="1"/>
</dbReference>
<evidence type="ECO:0000256" key="9">
    <source>
        <dbReference type="ARBA" id="ARBA00023212"/>
    </source>
</evidence>
<evidence type="ECO:0000313" key="15">
    <source>
        <dbReference type="Proteomes" id="UP000887561"/>
    </source>
</evidence>
<dbReference type="InterPro" id="IPR019734">
    <property type="entry name" value="TPR_rpt"/>
</dbReference>
<dbReference type="InterPro" id="IPR042235">
    <property type="entry name" value="ZP-C_dom"/>
</dbReference>
<feature type="repeat" description="TPR" evidence="11">
    <location>
        <begin position="689"/>
        <end position="722"/>
    </location>
</feature>
<keyword evidence="15" id="KW-1185">Reference proteome</keyword>
<dbReference type="Pfam" id="PF13176">
    <property type="entry name" value="TPR_7"/>
    <property type="match status" value="1"/>
</dbReference>
<evidence type="ECO:0000259" key="14">
    <source>
        <dbReference type="PROSITE" id="PS51034"/>
    </source>
</evidence>
<dbReference type="GO" id="GO:0005874">
    <property type="term" value="C:microtubule"/>
    <property type="evidence" value="ECO:0007669"/>
    <property type="project" value="UniProtKB-KW"/>
</dbReference>
<dbReference type="Pfam" id="PF13424">
    <property type="entry name" value="TPR_12"/>
    <property type="match status" value="2"/>
</dbReference>
<keyword evidence="3" id="KW-0963">Cytoplasm</keyword>
<dbReference type="PROSITE" id="PS51034">
    <property type="entry name" value="ZP_2"/>
    <property type="match status" value="1"/>
</dbReference>
<organism evidence="15 16">
    <name type="scientific">Meloidogyne javanica</name>
    <name type="common">Root-knot nematode worm</name>
    <dbReference type="NCBI Taxonomy" id="6303"/>
    <lineage>
        <taxon>Eukaryota</taxon>
        <taxon>Metazoa</taxon>
        <taxon>Ecdysozoa</taxon>
        <taxon>Nematoda</taxon>
        <taxon>Chromadorea</taxon>
        <taxon>Rhabditida</taxon>
        <taxon>Tylenchina</taxon>
        <taxon>Tylenchomorpha</taxon>
        <taxon>Tylenchoidea</taxon>
        <taxon>Meloidogynidae</taxon>
        <taxon>Meloidogyninae</taxon>
        <taxon>Meloidogyne</taxon>
        <taxon>Meloidogyne incognita group</taxon>
    </lineage>
</organism>
<evidence type="ECO:0000256" key="6">
    <source>
        <dbReference type="ARBA" id="ARBA00022803"/>
    </source>
</evidence>
<keyword evidence="6 11" id="KW-0802">TPR repeat</keyword>
<proteinExistence type="inferred from homology"/>
<dbReference type="InterPro" id="IPR011990">
    <property type="entry name" value="TPR-like_helical_dom_sf"/>
</dbReference>
<reference evidence="16" key="1">
    <citation type="submission" date="2022-11" db="UniProtKB">
        <authorList>
            <consortium name="WormBaseParasite"/>
        </authorList>
    </citation>
    <scope>IDENTIFICATION</scope>
</reference>
<dbReference type="InterPro" id="IPR001507">
    <property type="entry name" value="ZP_dom"/>
</dbReference>
<dbReference type="GO" id="GO:0005871">
    <property type="term" value="C:kinesin complex"/>
    <property type="evidence" value="ECO:0007669"/>
    <property type="project" value="InterPro"/>
</dbReference>
<dbReference type="SMART" id="SM00028">
    <property type="entry name" value="TPR"/>
    <property type="match status" value="6"/>
</dbReference>
<dbReference type="GO" id="GO:0019894">
    <property type="term" value="F:kinesin binding"/>
    <property type="evidence" value="ECO:0007669"/>
    <property type="project" value="TreeGrafter"/>
</dbReference>
<sequence length="1405" mass="158518">MKISKFPLTDKRLLTQKSSIPICSSDSIGILIPNPEVLSDLPFIIYANGYEEQPKCLQPFPPGSPLLRLEIQLKFGFPCGVNKRRMVFPRVGLEYSLRVLLNNINKNEFQSHMNRINGFQKLPKVQNNQRIFDIHCQYFSDINQTVGQVLEISAVTGTLMVDKSVDEKLSSTKIHQPECKYTIHSNSVDGPVADKVKLGDRVFHRWRCDERYALKVYRCYATDGRNREHQIINDQGCSTDTSLMPHPQYIDNPSQALASSRVFRFNSSSRIFFDCLLYACLKIDPECRRTTVRQKREIISNSEMISSERYSMAPQIDKLTVRLDTVEANEENNDKSTECKLRSALEYSQKAVKALTLLNLLKNSLKMPAQDEIFRNIRVVAQGLDALRDEHEAIKNKLTGGIDLLTPDERQLIDEKTSIVDRNLENILLGVEEAQVMVALASHFQNLEADKQKYKAQVRRLCQENAWIRDENIAQLEEENKHLKFMNSIKKFDEDLPELADKEGDQAEQQRPASDVHNSTLQELGFGDEEEDLQNTSGQYSMPTPANAMAASATAGYDIPQRLKTLHNLVITYAAQGRYEVAVPLCKQALEDLEKNNGHDHPDVATMLNILALVYRDQRKYKEAATLLNEALAIRERCLGEDHPAVAATLNNLAVLHGKRGKYKDAEPLCKRALEIREKVLGADHPDVAKQLNNLALIYQNQGLYDEVEKYYKRALKIYEAKFGQDDQNVAKTMNNLSSAYLKQGKYKEAELLYKQILTRAHERQYGETSNDNKSIWQIAEDRENTKNQHADSGIYHENIQDAMMKVDNPTVTTTLKNLGALYRRQGKYQAAETLEDAALRAKKQPGIASQQCTTYTGSDSPPKMHVSDEMTTNQTQVMGRSQMTQSHSSGGLKSRLMNVLGLSPDVTGTTKSDNLSNRGSVYESVQIDDPAEDGSSGIYFRISQKGVDYLANLASKGLPKIMNRLALPMISESGLVISDAVITKMDEPQIGVKFVPDYGVDLSVGIPEVSITGGTELSFFFAKYNAQMVANLFNLTVQMRVFIHRNLSEESTSVEVTNCTVNPGTFVMKFYGPEASEFYAIVDIIRDGIDGAIRDKICTLPPLMREFIYQKIHEISSPQSFTNQTTHYSDHDNLDDPSTIFNQLCSTHSDGRRRSSLVQGTSENPQEMSQSKSASSEDEQALEVDITEMNVPNLLPDLTLRYPPKFSHRDLIFGIDGGFMSNGNRAPAFVKRPKFNDIQVRDQMLGLIFSEFLPNTLFYHIFNSGLGHVSVSYSHYHMPRMLRSMSKLVCADCRLRVNANLTKTPKALIDRNGVTLLLEGDIGAHFWRKNRTYNILSANGQLRVGIKPHFRHSRLYNDVLLAGVDFKIYRAGMEGLVSGAVRKLLRRVPLLMAWGLCFNNGFCL</sequence>
<keyword evidence="7 12" id="KW-0175">Coiled coil</keyword>
<evidence type="ECO:0000256" key="11">
    <source>
        <dbReference type="PROSITE-ProRule" id="PRU00339"/>
    </source>
</evidence>
<evidence type="ECO:0000256" key="8">
    <source>
        <dbReference type="ARBA" id="ARBA00023175"/>
    </source>
</evidence>
<dbReference type="Gene3D" id="2.60.40.4100">
    <property type="entry name" value="Zona pellucida, ZP-C domain"/>
    <property type="match status" value="1"/>
</dbReference>
<evidence type="ECO:0000256" key="3">
    <source>
        <dbReference type="ARBA" id="ARBA00022490"/>
    </source>
</evidence>
<dbReference type="WBParaSite" id="scaffold9794_cov298.g14268">
    <property type="protein sequence ID" value="scaffold9794_cov298.g14268"/>
    <property type="gene ID" value="scaffold9794_cov298.g14268"/>
</dbReference>
<comment type="subcellular location">
    <subcellularLocation>
        <location evidence="1">Cytoplasm</location>
        <location evidence="1">Cytoskeleton</location>
    </subcellularLocation>
</comment>
<evidence type="ECO:0000256" key="10">
    <source>
        <dbReference type="ARBA" id="ARBA00067974"/>
    </source>
</evidence>
<dbReference type="Gene3D" id="3.15.10.10">
    <property type="entry name" value="Bactericidal permeability-increasing protein, domain 1"/>
    <property type="match status" value="1"/>
</dbReference>
<evidence type="ECO:0000313" key="16">
    <source>
        <dbReference type="WBParaSite" id="scaffold9794_cov298.g14268"/>
    </source>
</evidence>
<keyword evidence="8" id="KW-0505">Motor protein</keyword>
<dbReference type="Pfam" id="PF25301">
    <property type="entry name" value="CUT_C"/>
    <property type="match status" value="1"/>
</dbReference>
<feature type="domain" description="ZP" evidence="14">
    <location>
        <begin position="22"/>
        <end position="294"/>
    </location>
</feature>